<dbReference type="PANTHER" id="PTHR43798">
    <property type="entry name" value="MONOACYLGLYCEROL LIPASE"/>
    <property type="match status" value="1"/>
</dbReference>
<accession>A0A1G6IMJ1</accession>
<feature type="domain" description="AB hydrolase-1" evidence="1">
    <location>
        <begin position="7"/>
        <end position="227"/>
    </location>
</feature>
<organism evidence="2 3">
    <name type="scientific">Raineyella antarctica</name>
    <dbReference type="NCBI Taxonomy" id="1577474"/>
    <lineage>
        <taxon>Bacteria</taxon>
        <taxon>Bacillati</taxon>
        <taxon>Actinomycetota</taxon>
        <taxon>Actinomycetes</taxon>
        <taxon>Propionibacteriales</taxon>
        <taxon>Propionibacteriaceae</taxon>
        <taxon>Raineyella</taxon>
    </lineage>
</organism>
<dbReference type="STRING" id="1577474.GA0111570_1192"/>
<protein>
    <submittedName>
        <fullName evidence="2">Pimeloyl-ACP methyl ester carboxylesterase</fullName>
    </submittedName>
</protein>
<dbReference type="Pfam" id="PF12697">
    <property type="entry name" value="Abhydrolase_6"/>
    <property type="match status" value="1"/>
</dbReference>
<dbReference type="Proteomes" id="UP000199086">
    <property type="component" value="Unassembled WGS sequence"/>
</dbReference>
<dbReference type="GO" id="GO:0003824">
    <property type="term" value="F:catalytic activity"/>
    <property type="evidence" value="ECO:0007669"/>
    <property type="project" value="UniProtKB-ARBA"/>
</dbReference>
<dbReference type="SUPFAM" id="SSF53474">
    <property type="entry name" value="alpha/beta-Hydrolases"/>
    <property type="match status" value="1"/>
</dbReference>
<dbReference type="Gene3D" id="3.40.50.1820">
    <property type="entry name" value="alpha/beta hydrolase"/>
    <property type="match status" value="1"/>
</dbReference>
<dbReference type="AlphaFoldDB" id="A0A1G6IMJ1"/>
<dbReference type="InterPro" id="IPR050266">
    <property type="entry name" value="AB_hydrolase_sf"/>
</dbReference>
<gene>
    <name evidence="2" type="ORF">GA0111570_1192</name>
</gene>
<evidence type="ECO:0000259" key="1">
    <source>
        <dbReference type="Pfam" id="PF12697"/>
    </source>
</evidence>
<name>A0A1G6IMJ1_9ACTN</name>
<sequence length="238" mass="25573">MPAPVRLILVPGTRFSTLQWEPYRVLLPDVEVVPVDLPGHGTRLGQDFTSEAAVAVIAEAVAAGTPEQRVVVAGHSLGGFMAMLYAAHATTQPDALVLLGATADPSSPGAVFFRGFIKLLEIVGPDRMSRAMNRIMHLLGARGDLKRSLPDGAAYAALPAAWEAVMAECRPQLLEELRCPVVLANGQYDQMRAHVRRFAAHCQEAHVVTIRGATHLFPVTHPRQVTEVLGLGVRLAQG</sequence>
<evidence type="ECO:0000313" key="3">
    <source>
        <dbReference type="Proteomes" id="UP000199086"/>
    </source>
</evidence>
<dbReference type="EMBL" id="FMYF01000019">
    <property type="protein sequence ID" value="SDC07650.1"/>
    <property type="molecule type" value="Genomic_DNA"/>
</dbReference>
<dbReference type="RefSeq" id="WP_175557556.1">
    <property type="nucleotide sequence ID" value="NZ_FMYF01000019.1"/>
</dbReference>
<reference evidence="2 3" key="1">
    <citation type="submission" date="2016-06" db="EMBL/GenBank/DDBJ databases">
        <authorList>
            <person name="Olsen C.W."/>
            <person name="Carey S."/>
            <person name="Hinshaw L."/>
            <person name="Karasin A.I."/>
        </authorList>
    </citation>
    <scope>NUCLEOTIDE SEQUENCE [LARGE SCALE GENOMIC DNA]</scope>
    <source>
        <strain evidence="2 3">LZ-22</strain>
    </source>
</reference>
<dbReference type="GO" id="GO:0016020">
    <property type="term" value="C:membrane"/>
    <property type="evidence" value="ECO:0007669"/>
    <property type="project" value="TreeGrafter"/>
</dbReference>
<evidence type="ECO:0000313" key="2">
    <source>
        <dbReference type="EMBL" id="SDC07650.1"/>
    </source>
</evidence>
<dbReference type="InterPro" id="IPR029058">
    <property type="entry name" value="AB_hydrolase_fold"/>
</dbReference>
<dbReference type="InterPro" id="IPR000073">
    <property type="entry name" value="AB_hydrolase_1"/>
</dbReference>
<proteinExistence type="predicted"/>
<keyword evidence="3" id="KW-1185">Reference proteome</keyword>
<dbReference type="PANTHER" id="PTHR43798:SF33">
    <property type="entry name" value="HYDROLASE, PUTATIVE (AFU_ORTHOLOGUE AFUA_2G14860)-RELATED"/>
    <property type="match status" value="1"/>
</dbReference>